<proteinExistence type="inferred from homology"/>
<keyword evidence="4" id="KW-0285">Flavoprotein</keyword>
<evidence type="ECO:0000259" key="8">
    <source>
        <dbReference type="Pfam" id="PF07992"/>
    </source>
</evidence>
<feature type="compositionally biased region" description="Basic and acidic residues" evidence="7">
    <location>
        <begin position="195"/>
        <end position="212"/>
    </location>
</feature>
<feature type="region of interest" description="Disordered" evidence="7">
    <location>
        <begin position="193"/>
        <end position="212"/>
    </location>
</feature>
<dbReference type="Pfam" id="PF18267">
    <property type="entry name" value="Rubredoxin_C"/>
    <property type="match status" value="1"/>
</dbReference>
<reference evidence="10 11" key="1">
    <citation type="journal article" date="2016" name="Nat. Commun.">
        <title>Extremotolerant tardigrade genome and improved radiotolerance of human cultured cells by tardigrade-unique protein.</title>
        <authorList>
            <person name="Hashimoto T."/>
            <person name="Horikawa D.D."/>
            <person name="Saito Y."/>
            <person name="Kuwahara H."/>
            <person name="Kozuka-Hata H."/>
            <person name="Shin-I T."/>
            <person name="Minakuchi Y."/>
            <person name="Ohishi K."/>
            <person name="Motoyama A."/>
            <person name="Aizu T."/>
            <person name="Enomoto A."/>
            <person name="Kondo K."/>
            <person name="Tanaka S."/>
            <person name="Hara Y."/>
            <person name="Koshikawa S."/>
            <person name="Sagara H."/>
            <person name="Miura T."/>
            <person name="Yokobori S."/>
            <person name="Miyagawa K."/>
            <person name="Suzuki Y."/>
            <person name="Kubo T."/>
            <person name="Oyama M."/>
            <person name="Kohara Y."/>
            <person name="Fujiyama A."/>
            <person name="Arakawa K."/>
            <person name="Katayama T."/>
            <person name="Toyoda A."/>
            <person name="Kunieda T."/>
        </authorList>
    </citation>
    <scope>NUCLEOTIDE SEQUENCE [LARGE SCALE GENOMIC DNA]</scope>
    <source>
        <strain evidence="10 11">YOKOZUNA-1</strain>
    </source>
</reference>
<dbReference type="InterPro" id="IPR036188">
    <property type="entry name" value="FAD/NAD-bd_sf"/>
</dbReference>
<organism evidence="10 11">
    <name type="scientific">Ramazzottius varieornatus</name>
    <name type="common">Water bear</name>
    <name type="synonym">Tardigrade</name>
    <dbReference type="NCBI Taxonomy" id="947166"/>
    <lineage>
        <taxon>Eukaryota</taxon>
        <taxon>Metazoa</taxon>
        <taxon>Ecdysozoa</taxon>
        <taxon>Tardigrada</taxon>
        <taxon>Eutardigrada</taxon>
        <taxon>Parachela</taxon>
        <taxon>Hypsibioidea</taxon>
        <taxon>Ramazzottiidae</taxon>
        <taxon>Ramazzottius</taxon>
    </lineage>
</organism>
<dbReference type="STRING" id="947166.A0A1D1VUM6"/>
<keyword evidence="5" id="KW-0274">FAD</keyword>
<dbReference type="InterPro" id="IPR041575">
    <property type="entry name" value="Rubredoxin_C"/>
</dbReference>
<evidence type="ECO:0000256" key="6">
    <source>
        <dbReference type="ARBA" id="ARBA00023002"/>
    </source>
</evidence>
<dbReference type="Gene3D" id="3.50.50.60">
    <property type="entry name" value="FAD/NAD(P)-binding domain"/>
    <property type="match status" value="3"/>
</dbReference>
<dbReference type="InterPro" id="IPR016156">
    <property type="entry name" value="FAD/NAD-linked_Rdtase_dimer_sf"/>
</dbReference>
<dbReference type="SUPFAM" id="SSF51905">
    <property type="entry name" value="FAD/NAD(P)-binding domain"/>
    <property type="match status" value="1"/>
</dbReference>
<dbReference type="GO" id="GO:0016491">
    <property type="term" value="F:oxidoreductase activity"/>
    <property type="evidence" value="ECO:0007669"/>
    <property type="project" value="UniProtKB-KW"/>
</dbReference>
<dbReference type="OrthoDB" id="202203at2759"/>
<evidence type="ECO:0000256" key="7">
    <source>
        <dbReference type="SAM" id="MobiDB-lite"/>
    </source>
</evidence>
<comment type="similarity">
    <text evidence="2">Belongs to the class-I pyridine nucleotide-disulfide oxidoreductase family. PYROXD1 subfamily.</text>
</comment>
<feature type="domain" description="NADH-rubredoxin oxidoreductase C-terminal" evidence="9">
    <location>
        <begin position="408"/>
        <end position="471"/>
    </location>
</feature>
<keyword evidence="6" id="KW-0560">Oxidoreductase</keyword>
<evidence type="ECO:0000259" key="9">
    <source>
        <dbReference type="Pfam" id="PF18267"/>
    </source>
</evidence>
<evidence type="ECO:0000256" key="4">
    <source>
        <dbReference type="ARBA" id="ARBA00022630"/>
    </source>
</evidence>
<evidence type="ECO:0000256" key="3">
    <source>
        <dbReference type="ARBA" id="ARBA00018240"/>
    </source>
</evidence>
<evidence type="ECO:0000313" key="11">
    <source>
        <dbReference type="Proteomes" id="UP000186922"/>
    </source>
</evidence>
<evidence type="ECO:0000256" key="5">
    <source>
        <dbReference type="ARBA" id="ARBA00022827"/>
    </source>
</evidence>
<dbReference type="Pfam" id="PF07992">
    <property type="entry name" value="Pyr_redox_2"/>
    <property type="match status" value="2"/>
</dbReference>
<dbReference type="PRINTS" id="PR00368">
    <property type="entry name" value="FADPNR"/>
</dbReference>
<name>A0A1D1VUM6_RAMVA</name>
<accession>A0A1D1VUM6</accession>
<evidence type="ECO:0000256" key="2">
    <source>
        <dbReference type="ARBA" id="ARBA00008147"/>
    </source>
</evidence>
<dbReference type="PANTHER" id="PTHR43429">
    <property type="entry name" value="PYRIDINE NUCLEOTIDE-DISULFIDE OXIDOREDUCTASE DOMAIN-CONTAINING"/>
    <property type="match status" value="1"/>
</dbReference>
<gene>
    <name evidence="10" type="primary">RvY_15363-1</name>
    <name evidence="10" type="synonym">RvY_15363.1</name>
    <name evidence="10" type="ORF">RvY_15363</name>
</gene>
<feature type="domain" description="FAD/NAD(P)-binding" evidence="8">
    <location>
        <begin position="7"/>
        <end position="163"/>
    </location>
</feature>
<keyword evidence="11" id="KW-1185">Reference proteome</keyword>
<dbReference type="SUPFAM" id="SSF51735">
    <property type="entry name" value="NAD(P)-binding Rossmann-fold domains"/>
    <property type="match status" value="1"/>
</dbReference>
<dbReference type="Gene3D" id="3.30.390.30">
    <property type="match status" value="1"/>
</dbReference>
<dbReference type="InterPro" id="IPR050260">
    <property type="entry name" value="FAD-bd_OxRdtase"/>
</dbReference>
<dbReference type="PANTHER" id="PTHR43429:SF2">
    <property type="entry name" value="PYRIDINE NUCLEOTIDE-DISULFIDE OXIDOREDUCTASE DOMAIN-CONTAINING PROTEIN 1"/>
    <property type="match status" value="1"/>
</dbReference>
<dbReference type="InterPro" id="IPR036291">
    <property type="entry name" value="NAD(P)-bd_dom_sf"/>
</dbReference>
<dbReference type="AlphaFoldDB" id="A0A1D1VUM6"/>
<comment type="cofactor">
    <cofactor evidence="1">
        <name>FAD</name>
        <dbReference type="ChEBI" id="CHEBI:57692"/>
    </cofactor>
</comment>
<evidence type="ECO:0000256" key="1">
    <source>
        <dbReference type="ARBA" id="ARBA00001974"/>
    </source>
</evidence>
<evidence type="ECO:0000313" key="10">
    <source>
        <dbReference type="EMBL" id="GAV05195.1"/>
    </source>
</evidence>
<dbReference type="InterPro" id="IPR023753">
    <property type="entry name" value="FAD/NAD-binding_dom"/>
</dbReference>
<dbReference type="Proteomes" id="UP000186922">
    <property type="component" value="Unassembled WGS sequence"/>
</dbReference>
<feature type="domain" description="FAD/NAD(P)-binding" evidence="8">
    <location>
        <begin position="292"/>
        <end position="376"/>
    </location>
</feature>
<comment type="caution">
    <text evidence="10">The sequence shown here is derived from an EMBL/GenBank/DDBJ whole genome shotgun (WGS) entry which is preliminary data.</text>
</comment>
<protein>
    <recommendedName>
        <fullName evidence="3">Pyridine nucleotide-disulfide oxidoreductase domain-containing protein 1</fullName>
    </recommendedName>
</protein>
<sequence length="493" mass="54740">MSASGECLIIGGGIAGVSCAETLSILQPSLRTVLISASSLVKVATGVRQLTKTLDEFDVEERPFDWVESRNANLSVVWGEVASLNPEEHVVVLRDGRRFTYKLLCICSGGKPKLIANDHPSVIGIRDTESVKEFISKLGDARRVMIVGNGGIATEMASELKDVELIWVVKDDSVSATFVDAGAAQFFLSSRRTRKENNSDHSNTNDDKPKVSKRLKYTEVHPCRSMTTHGSALGPDWAADILMKGKSNGKYDLNIQYSCEVQALMTHEEYLSSGDKSADEDGTKEVRWPVYAKLTNGKTFGCDFVVSATGVTPNLDFARSVLPVDGIAVDGGMKVDERMETCLRDVFAAGDVCTTMWEPAPHWMQMRLWSQARQMGSYAAKCMVAKWNNEEITLDFGFEMFSHATRFFGFKVILLGLFNGQRLGKEYEILLRMNKGEEYIKAIVKDGRLQGAILIGETDLEETFENLILNRIDISRFGEDLLNPDVDIEDYFD</sequence>
<dbReference type="EMBL" id="BDGG01000012">
    <property type="protein sequence ID" value="GAV05195.1"/>
    <property type="molecule type" value="Genomic_DNA"/>
</dbReference>